<keyword evidence="4" id="KW-0808">Transferase</keyword>
<dbReference type="PROSITE" id="PS50011">
    <property type="entry name" value="PROTEIN_KINASE_DOM"/>
    <property type="match status" value="1"/>
</dbReference>
<keyword evidence="3" id="KW-0723">Serine/threonine-protein kinase</keyword>
<comment type="catalytic activity">
    <reaction evidence="10">
        <text>L-seryl-[protein] + ATP = O-phospho-L-seryl-[protein] + ADP + H(+)</text>
        <dbReference type="Rhea" id="RHEA:17989"/>
        <dbReference type="Rhea" id="RHEA-COMP:9863"/>
        <dbReference type="Rhea" id="RHEA-COMP:11604"/>
        <dbReference type="ChEBI" id="CHEBI:15378"/>
        <dbReference type="ChEBI" id="CHEBI:29999"/>
        <dbReference type="ChEBI" id="CHEBI:30616"/>
        <dbReference type="ChEBI" id="CHEBI:83421"/>
        <dbReference type="ChEBI" id="CHEBI:456216"/>
        <dbReference type="EC" id="2.7.11.1"/>
    </reaction>
</comment>
<feature type="domain" description="NAF" evidence="13">
    <location>
        <begin position="394"/>
        <end position="418"/>
    </location>
</feature>
<keyword evidence="5" id="KW-0547">Nucleotide-binding</keyword>
<keyword evidence="15" id="KW-1185">Reference proteome</keyword>
<feature type="compositionally biased region" description="Low complexity" evidence="11">
    <location>
        <begin position="17"/>
        <end position="31"/>
    </location>
</feature>
<evidence type="ECO:0000256" key="6">
    <source>
        <dbReference type="ARBA" id="ARBA00022777"/>
    </source>
</evidence>
<keyword evidence="8" id="KW-0464">Manganese</keyword>
<evidence type="ECO:0000256" key="1">
    <source>
        <dbReference type="ARBA" id="ARBA00006234"/>
    </source>
</evidence>
<gene>
    <name evidence="14" type="ORF">ZIOFF_032677</name>
</gene>
<dbReference type="PANTHER" id="PTHR43895:SF123">
    <property type="entry name" value="NON-SPECIFIC SERINE_THREONINE PROTEIN KINASE"/>
    <property type="match status" value="1"/>
</dbReference>
<protein>
    <recommendedName>
        <fullName evidence="2">non-specific serine/threonine protein kinase</fullName>
        <ecNumber evidence="2">2.7.11.1</ecNumber>
    </recommendedName>
</protein>
<feature type="domain" description="Protein kinase" evidence="12">
    <location>
        <begin position="40"/>
        <end position="355"/>
    </location>
</feature>
<dbReference type="FunFam" id="1.10.510.10:FF:000133">
    <property type="entry name" value="Non-specific serine/threonine protein kinase"/>
    <property type="match status" value="1"/>
</dbReference>
<dbReference type="Pfam" id="PF00069">
    <property type="entry name" value="Pkinase"/>
    <property type="match status" value="1"/>
</dbReference>
<evidence type="ECO:0000256" key="3">
    <source>
        <dbReference type="ARBA" id="ARBA00022527"/>
    </source>
</evidence>
<dbReference type="GO" id="GO:0007165">
    <property type="term" value="P:signal transduction"/>
    <property type="evidence" value="ECO:0007669"/>
    <property type="project" value="InterPro"/>
</dbReference>
<evidence type="ECO:0000313" key="15">
    <source>
        <dbReference type="Proteomes" id="UP000734854"/>
    </source>
</evidence>
<dbReference type="Proteomes" id="UP000734854">
    <property type="component" value="Unassembled WGS sequence"/>
</dbReference>
<evidence type="ECO:0000256" key="7">
    <source>
        <dbReference type="ARBA" id="ARBA00022840"/>
    </source>
</evidence>
<dbReference type="PANTHER" id="PTHR43895">
    <property type="entry name" value="CALCIUM/CALMODULIN-DEPENDENT PROTEIN KINASE KINASE-RELATED"/>
    <property type="match status" value="1"/>
</dbReference>
<comment type="similarity">
    <text evidence="1">Belongs to the protein kinase superfamily. CAMK Ser/Thr protein kinase family. SNF1 subfamily.</text>
</comment>
<feature type="compositionally biased region" description="Basic residues" evidence="11">
    <location>
        <begin position="35"/>
        <end position="44"/>
    </location>
</feature>
<dbReference type="SMART" id="SM00220">
    <property type="entry name" value="S_TKc"/>
    <property type="match status" value="1"/>
</dbReference>
<keyword evidence="6" id="KW-0418">Kinase</keyword>
<dbReference type="Pfam" id="PF03822">
    <property type="entry name" value="NAF"/>
    <property type="match status" value="1"/>
</dbReference>
<comment type="catalytic activity">
    <reaction evidence="9">
        <text>L-threonyl-[protein] + ATP = O-phospho-L-threonyl-[protein] + ADP + H(+)</text>
        <dbReference type="Rhea" id="RHEA:46608"/>
        <dbReference type="Rhea" id="RHEA-COMP:11060"/>
        <dbReference type="Rhea" id="RHEA-COMP:11605"/>
        <dbReference type="ChEBI" id="CHEBI:15378"/>
        <dbReference type="ChEBI" id="CHEBI:30013"/>
        <dbReference type="ChEBI" id="CHEBI:30616"/>
        <dbReference type="ChEBI" id="CHEBI:61977"/>
        <dbReference type="ChEBI" id="CHEBI:456216"/>
        <dbReference type="EC" id="2.7.11.1"/>
    </reaction>
</comment>
<evidence type="ECO:0000259" key="13">
    <source>
        <dbReference type="PROSITE" id="PS50816"/>
    </source>
</evidence>
<evidence type="ECO:0000256" key="9">
    <source>
        <dbReference type="ARBA" id="ARBA00047899"/>
    </source>
</evidence>
<dbReference type="GO" id="GO:0005524">
    <property type="term" value="F:ATP binding"/>
    <property type="evidence" value="ECO:0007669"/>
    <property type="project" value="UniProtKB-KW"/>
</dbReference>
<keyword evidence="7" id="KW-0067">ATP-binding</keyword>
<evidence type="ECO:0000256" key="4">
    <source>
        <dbReference type="ARBA" id="ARBA00022679"/>
    </source>
</evidence>
<accession>A0A8J5L6J7</accession>
<name>A0A8J5L6J7_ZINOF</name>
<dbReference type="Gene3D" id="1.10.510.10">
    <property type="entry name" value="Transferase(Phosphotransferase) domain 1"/>
    <property type="match status" value="1"/>
</dbReference>
<dbReference type="EC" id="2.7.11.1" evidence="2"/>
<evidence type="ECO:0000256" key="11">
    <source>
        <dbReference type="SAM" id="MobiDB-lite"/>
    </source>
</evidence>
<reference evidence="14 15" key="1">
    <citation type="submission" date="2020-08" db="EMBL/GenBank/DDBJ databases">
        <title>Plant Genome Project.</title>
        <authorList>
            <person name="Zhang R.-G."/>
        </authorList>
    </citation>
    <scope>NUCLEOTIDE SEQUENCE [LARGE SCALE GENOMIC DNA]</scope>
    <source>
        <tissue evidence="14">Rhizome</tissue>
    </source>
</reference>
<comment type="caution">
    <text evidence="14">The sequence shown here is derived from an EMBL/GenBank/DDBJ whole genome shotgun (WGS) entry which is preliminary data.</text>
</comment>
<proteinExistence type="inferred from homology"/>
<evidence type="ECO:0000256" key="5">
    <source>
        <dbReference type="ARBA" id="ARBA00022741"/>
    </source>
</evidence>
<dbReference type="InterPro" id="IPR011009">
    <property type="entry name" value="Kinase-like_dom_sf"/>
</dbReference>
<dbReference type="Gene3D" id="3.30.310.80">
    <property type="entry name" value="Kinase associated domain 1, KA1"/>
    <property type="match status" value="1"/>
</dbReference>
<evidence type="ECO:0000256" key="8">
    <source>
        <dbReference type="ARBA" id="ARBA00023211"/>
    </source>
</evidence>
<evidence type="ECO:0000259" key="12">
    <source>
        <dbReference type="PROSITE" id="PS50011"/>
    </source>
</evidence>
<sequence length="534" mass="59801">MGASLRAAAVTFLLRSSTSTSGSSPSSATKSARAERRRTRRNRRCVGASETGELHWSVRVEEAIRAAGKSQSVWCSCGRADGATVKRWAQWDGRGWGNMSSGGRWARAPSQRSSSPRTWRPVRAWPSRFSKKIRSCGIRWSARYSDVPYAISCILTVIASKTKIYLVLEFVDGGELFDKIARNGKLKEDEARKYFQQLINAVDYCHSRGVFHRDLKVDDSFVPCSPENLLLDATGVLKISDFGLSALPQQVREDGMLYTTCGTPNYVAPEVIKDKGYDGAKADIWSCGVILFVLMAGYLPFEETNLVSLYKKIFKAAFSCPNWFSTSAKKLIKRILDPNPQTRIAIPQIIENEWFKKGYQPPQFETADVNPVDVDAIFDESEEATNLVVERRKEKPDAMNAFDLISTSQGLNLGTLFEKQMGLVKRETRFTSKLPANEILSKIEEACKPMGFDVKKQNYKLKLQGEKSGRKGHLAIATEVFEVAPSLHVVELRKAKGDTLEFYKFFKSLSTGLKDIMWKPLEGTSESDKSGRED</sequence>
<evidence type="ECO:0000256" key="2">
    <source>
        <dbReference type="ARBA" id="ARBA00012513"/>
    </source>
</evidence>
<dbReference type="SUPFAM" id="SSF56112">
    <property type="entry name" value="Protein kinase-like (PK-like)"/>
    <property type="match status" value="1"/>
</dbReference>
<dbReference type="PROSITE" id="PS50816">
    <property type="entry name" value="NAF"/>
    <property type="match status" value="1"/>
</dbReference>
<dbReference type="EMBL" id="JACMSC010000009">
    <property type="protein sequence ID" value="KAG6507335.1"/>
    <property type="molecule type" value="Genomic_DNA"/>
</dbReference>
<dbReference type="CDD" id="cd12195">
    <property type="entry name" value="CIPK_C"/>
    <property type="match status" value="1"/>
</dbReference>
<dbReference type="InterPro" id="IPR004041">
    <property type="entry name" value="NAF_dom"/>
</dbReference>
<organism evidence="14 15">
    <name type="scientific">Zingiber officinale</name>
    <name type="common">Ginger</name>
    <name type="synonym">Amomum zingiber</name>
    <dbReference type="NCBI Taxonomy" id="94328"/>
    <lineage>
        <taxon>Eukaryota</taxon>
        <taxon>Viridiplantae</taxon>
        <taxon>Streptophyta</taxon>
        <taxon>Embryophyta</taxon>
        <taxon>Tracheophyta</taxon>
        <taxon>Spermatophyta</taxon>
        <taxon>Magnoliopsida</taxon>
        <taxon>Liliopsida</taxon>
        <taxon>Zingiberales</taxon>
        <taxon>Zingiberaceae</taxon>
        <taxon>Zingiber</taxon>
    </lineage>
</organism>
<feature type="region of interest" description="Disordered" evidence="11">
    <location>
        <begin position="17"/>
        <end position="46"/>
    </location>
</feature>
<evidence type="ECO:0000313" key="14">
    <source>
        <dbReference type="EMBL" id="KAG6507335.1"/>
    </source>
</evidence>
<dbReference type="InterPro" id="IPR000719">
    <property type="entry name" value="Prot_kinase_dom"/>
</dbReference>
<dbReference type="FunFam" id="3.30.310.80:FF:000002">
    <property type="entry name" value="Non-specific serine/threonine protein kinase"/>
    <property type="match status" value="1"/>
</dbReference>
<evidence type="ECO:0000256" key="10">
    <source>
        <dbReference type="ARBA" id="ARBA00048679"/>
    </source>
</evidence>
<dbReference type="GO" id="GO:0004674">
    <property type="term" value="F:protein serine/threonine kinase activity"/>
    <property type="evidence" value="ECO:0007669"/>
    <property type="project" value="UniProtKB-KW"/>
</dbReference>
<dbReference type="AlphaFoldDB" id="A0A8J5L6J7"/>
<dbReference type="InterPro" id="IPR018451">
    <property type="entry name" value="NAF/FISL_domain"/>
</dbReference>